<evidence type="ECO:0000313" key="2">
    <source>
        <dbReference type="Proteomes" id="UP001564408"/>
    </source>
</evidence>
<dbReference type="EMBL" id="JBDKXB010000010">
    <property type="protein sequence ID" value="MEY6432665.1"/>
    <property type="molecule type" value="Genomic_DNA"/>
</dbReference>
<dbReference type="Gene3D" id="3.10.20.30">
    <property type="match status" value="1"/>
</dbReference>
<organism evidence="1 2">
    <name type="scientific">Thioalkalicoccus limnaeus</name>
    <dbReference type="NCBI Taxonomy" id="120681"/>
    <lineage>
        <taxon>Bacteria</taxon>
        <taxon>Pseudomonadati</taxon>
        <taxon>Pseudomonadota</taxon>
        <taxon>Gammaproteobacteria</taxon>
        <taxon>Chromatiales</taxon>
        <taxon>Chromatiaceae</taxon>
        <taxon>Thioalkalicoccus</taxon>
    </lineage>
</organism>
<dbReference type="Pfam" id="PF02597">
    <property type="entry name" value="ThiS"/>
    <property type="match status" value="1"/>
</dbReference>
<proteinExistence type="predicted"/>
<dbReference type="InterPro" id="IPR010035">
    <property type="entry name" value="Thi_S"/>
</dbReference>
<comment type="caution">
    <text evidence="1">The sequence shown here is derived from an EMBL/GenBank/DDBJ whole genome shotgun (WGS) entry which is preliminary data.</text>
</comment>
<reference evidence="1 2" key="1">
    <citation type="submission" date="2024-05" db="EMBL/GenBank/DDBJ databases">
        <title>Genome Sequence and Characterization of the New Strain Purple Sulfur Bacterium of Genus Thioalkalicoccus.</title>
        <authorList>
            <person name="Bryantseva I.A."/>
            <person name="Kyndt J.A."/>
            <person name="Imhoff J.F."/>
        </authorList>
    </citation>
    <scope>NUCLEOTIDE SEQUENCE [LARGE SCALE GENOMIC DNA]</scope>
    <source>
        <strain evidence="1 2">Um2</strain>
    </source>
</reference>
<accession>A0ABV4BDS3</accession>
<dbReference type="InterPro" id="IPR003749">
    <property type="entry name" value="ThiS/MoaD-like"/>
</dbReference>
<protein>
    <submittedName>
        <fullName evidence="1">Sulfur carrier protein ThiS</fullName>
    </submittedName>
</protein>
<dbReference type="InterPro" id="IPR016155">
    <property type="entry name" value="Mopterin_synth/thiamin_S_b"/>
</dbReference>
<evidence type="ECO:0000313" key="1">
    <source>
        <dbReference type="EMBL" id="MEY6432665.1"/>
    </source>
</evidence>
<sequence>MQIVINGALTEVAEDLSLADLIEHLDLGGRRLAIEVNEDLVPRSQFGQQRLARGDRVEIIHAVGGG</sequence>
<dbReference type="PANTHER" id="PTHR34472:SF1">
    <property type="entry name" value="SULFUR CARRIER PROTEIN THIS"/>
    <property type="match status" value="1"/>
</dbReference>
<gene>
    <name evidence="1" type="primary">thiS</name>
    <name evidence="1" type="ORF">ABC977_09630</name>
</gene>
<dbReference type="NCBIfam" id="TIGR01683">
    <property type="entry name" value="thiS"/>
    <property type="match status" value="1"/>
</dbReference>
<keyword evidence="2" id="KW-1185">Reference proteome</keyword>
<dbReference type="SUPFAM" id="SSF54285">
    <property type="entry name" value="MoaD/ThiS"/>
    <property type="match status" value="1"/>
</dbReference>
<dbReference type="Proteomes" id="UP001564408">
    <property type="component" value="Unassembled WGS sequence"/>
</dbReference>
<dbReference type="PANTHER" id="PTHR34472">
    <property type="entry name" value="SULFUR CARRIER PROTEIN THIS"/>
    <property type="match status" value="1"/>
</dbReference>
<dbReference type="RefSeq" id="WP_369667050.1">
    <property type="nucleotide sequence ID" value="NZ_JBDKXB010000010.1"/>
</dbReference>
<dbReference type="InterPro" id="IPR012675">
    <property type="entry name" value="Beta-grasp_dom_sf"/>
</dbReference>
<dbReference type="CDD" id="cd00565">
    <property type="entry name" value="Ubl_ThiS"/>
    <property type="match status" value="1"/>
</dbReference>
<name>A0ABV4BDS3_9GAMM</name>